<feature type="compositionally biased region" description="Low complexity" evidence="1">
    <location>
        <begin position="112"/>
        <end position="131"/>
    </location>
</feature>
<feature type="compositionally biased region" description="Low complexity" evidence="1">
    <location>
        <begin position="9"/>
        <end position="22"/>
    </location>
</feature>
<gene>
    <name evidence="2" type="ORF">AVDCRST_MAG50-816</name>
</gene>
<evidence type="ECO:0000313" key="2">
    <source>
        <dbReference type="EMBL" id="CAA9225687.1"/>
    </source>
</evidence>
<accession>A0A6J4HIF8</accession>
<feature type="non-terminal residue" evidence="2">
    <location>
        <position position="146"/>
    </location>
</feature>
<reference evidence="2" key="1">
    <citation type="submission" date="2020-02" db="EMBL/GenBank/DDBJ databases">
        <authorList>
            <person name="Meier V. D."/>
        </authorList>
    </citation>
    <scope>NUCLEOTIDE SEQUENCE</scope>
    <source>
        <strain evidence="2">AVDCRST_MAG50</strain>
    </source>
</reference>
<feature type="compositionally biased region" description="Low complexity" evidence="1">
    <location>
        <begin position="91"/>
        <end position="103"/>
    </location>
</feature>
<sequence>ARAGGPLPGCRATQRRAGATRRLGGGDCTGQRTGAVALRNPLRAGKDEGRRLEPAALCAATRPAGRLAAGRGRRWCAGGAGGHHRTGGAGRRPSAARPVAASAGRHRRSRSRSASSPRRTRPASARAAAGSRGRRRCRHRPQRARL</sequence>
<name>A0A6J4HIF8_9ACTN</name>
<organism evidence="2">
    <name type="scientific">uncultured Acidimicrobiales bacterium</name>
    <dbReference type="NCBI Taxonomy" id="310071"/>
    <lineage>
        <taxon>Bacteria</taxon>
        <taxon>Bacillati</taxon>
        <taxon>Actinomycetota</taxon>
        <taxon>Acidimicrobiia</taxon>
        <taxon>Acidimicrobiales</taxon>
        <taxon>environmental samples</taxon>
    </lineage>
</organism>
<evidence type="ECO:0000256" key="1">
    <source>
        <dbReference type="SAM" id="MobiDB-lite"/>
    </source>
</evidence>
<feature type="non-terminal residue" evidence="2">
    <location>
        <position position="1"/>
    </location>
</feature>
<feature type="compositionally biased region" description="Basic residues" evidence="1">
    <location>
        <begin position="132"/>
        <end position="146"/>
    </location>
</feature>
<dbReference type="AlphaFoldDB" id="A0A6J4HIF8"/>
<proteinExistence type="predicted"/>
<dbReference type="EMBL" id="CADCTF010000044">
    <property type="protein sequence ID" value="CAA9225687.1"/>
    <property type="molecule type" value="Genomic_DNA"/>
</dbReference>
<feature type="region of interest" description="Disordered" evidence="1">
    <location>
        <begin position="1"/>
        <end position="33"/>
    </location>
</feature>
<feature type="region of interest" description="Disordered" evidence="1">
    <location>
        <begin position="69"/>
        <end position="146"/>
    </location>
</feature>
<protein>
    <submittedName>
        <fullName evidence="2">Uncharacterized protein</fullName>
    </submittedName>
</protein>